<dbReference type="KEGG" id="dbr:Deba_0228"/>
<evidence type="ECO:0008006" key="3">
    <source>
        <dbReference type="Google" id="ProtNLM"/>
    </source>
</evidence>
<dbReference type="PANTHER" id="PTHR36456">
    <property type="entry name" value="UPF0232 PROTEIN SCO3875"/>
    <property type="match status" value="1"/>
</dbReference>
<dbReference type="AlphaFoldDB" id="E1QG93"/>
<dbReference type="eggNOG" id="COG5389">
    <property type="taxonomic scope" value="Bacteria"/>
</dbReference>
<gene>
    <name evidence="1" type="ordered locus">Deba_0228</name>
</gene>
<dbReference type="OrthoDB" id="9814233at2"/>
<proteinExistence type="predicted"/>
<dbReference type="Proteomes" id="UP000009047">
    <property type="component" value="Chromosome"/>
</dbReference>
<protein>
    <recommendedName>
        <fullName evidence="3">DUF721 domain-containing protein</fullName>
    </recommendedName>
</protein>
<name>E1QG93_DESB2</name>
<dbReference type="HOGENOM" id="CLU_134901_0_0_7"/>
<dbReference type="PANTHER" id="PTHR36456:SF1">
    <property type="entry name" value="UPF0232 PROTEIN SCO3875"/>
    <property type="match status" value="1"/>
</dbReference>
<dbReference type="Pfam" id="PF05258">
    <property type="entry name" value="DciA"/>
    <property type="match status" value="1"/>
</dbReference>
<evidence type="ECO:0000313" key="1">
    <source>
        <dbReference type="EMBL" id="ADK83605.1"/>
    </source>
</evidence>
<keyword evidence="2" id="KW-1185">Reference proteome</keyword>
<organism evidence="1 2">
    <name type="scientific">Desulfarculus baarsii (strain ATCC 33931 / DSM 2075 / LMG 7858 / VKM B-1802 / 2st14)</name>
    <dbReference type="NCBI Taxonomy" id="644282"/>
    <lineage>
        <taxon>Bacteria</taxon>
        <taxon>Pseudomonadati</taxon>
        <taxon>Thermodesulfobacteriota</taxon>
        <taxon>Desulfarculia</taxon>
        <taxon>Desulfarculales</taxon>
        <taxon>Desulfarculaceae</taxon>
        <taxon>Desulfarculus</taxon>
    </lineage>
</organism>
<dbReference type="STRING" id="644282.Deba_0228"/>
<dbReference type="RefSeq" id="WP_013257061.1">
    <property type="nucleotide sequence ID" value="NC_014365.1"/>
</dbReference>
<dbReference type="EMBL" id="CP002085">
    <property type="protein sequence ID" value="ADK83605.1"/>
    <property type="molecule type" value="Genomic_DNA"/>
</dbReference>
<evidence type="ECO:0000313" key="2">
    <source>
        <dbReference type="Proteomes" id="UP000009047"/>
    </source>
</evidence>
<accession>E1QG93</accession>
<dbReference type="InterPro" id="IPR007922">
    <property type="entry name" value="DciA-like"/>
</dbReference>
<sequence>MSRPDKPKKLGQALAGALPGGVAARLPGPGLLAAWRAAVGPLVASRGRPVRLDPDGALVVAVRGAAFRQELALAAPGLVAALAGLGVRSLKLIKARAAPPPPPPEPEPPPLSAGELAELEAMVAGVRDEKVRQALLAAMSAQFRTGPDRHR</sequence>
<reference evidence="1 2" key="1">
    <citation type="journal article" date="2010" name="Stand. Genomic Sci.">
        <title>Complete genome sequence of Desulfarculus baarsii type strain (2st14).</title>
        <authorList>
            <person name="Sun H."/>
            <person name="Spring S."/>
            <person name="Lapidus A."/>
            <person name="Davenport K."/>
            <person name="Del Rio T.G."/>
            <person name="Tice H."/>
            <person name="Nolan M."/>
            <person name="Copeland A."/>
            <person name="Cheng J.F."/>
            <person name="Lucas S."/>
            <person name="Tapia R."/>
            <person name="Goodwin L."/>
            <person name="Pitluck S."/>
            <person name="Ivanova N."/>
            <person name="Pagani I."/>
            <person name="Mavromatis K."/>
            <person name="Ovchinnikova G."/>
            <person name="Pati A."/>
            <person name="Chen A."/>
            <person name="Palaniappan K."/>
            <person name="Hauser L."/>
            <person name="Chang Y.J."/>
            <person name="Jeffries C.D."/>
            <person name="Detter J.C."/>
            <person name="Han C."/>
            <person name="Rohde M."/>
            <person name="Brambilla E."/>
            <person name="Goker M."/>
            <person name="Woyke T."/>
            <person name="Bristow J."/>
            <person name="Eisen J.A."/>
            <person name="Markowitz V."/>
            <person name="Hugenholtz P."/>
            <person name="Kyrpides N.C."/>
            <person name="Klenk H.P."/>
            <person name="Land M."/>
        </authorList>
    </citation>
    <scope>NUCLEOTIDE SEQUENCE [LARGE SCALE GENOMIC DNA]</scope>
    <source>
        <strain evidence="2">ATCC 33931 / DSM 2075 / LMG 7858 / VKM B-1802 / 2st14</strain>
    </source>
</reference>